<sequence>MFQSLAQKRYNNLAQDIPSNMSKYRAGGYVAKKGPDIPVAPCQGWMDPCEFCDKRFGEWVEANKENIAKIPAKPGIFMLGLKHKNSVEFVDIIMDENDFQKSAFDRTDHARERIADKKSKVTKSVVTCR</sequence>
<evidence type="ECO:0000313" key="1">
    <source>
        <dbReference type="EMBL" id="GIY16218.1"/>
    </source>
</evidence>
<proteinExistence type="predicted"/>
<protein>
    <submittedName>
        <fullName evidence="1">Uncharacterized protein</fullName>
    </submittedName>
</protein>
<gene>
    <name evidence="1" type="ORF">CDAR_580601</name>
</gene>
<dbReference type="AlphaFoldDB" id="A0AAV4R7Z4"/>
<keyword evidence="2" id="KW-1185">Reference proteome</keyword>
<reference evidence="1 2" key="1">
    <citation type="submission" date="2021-06" db="EMBL/GenBank/DDBJ databases">
        <title>Caerostris darwini draft genome.</title>
        <authorList>
            <person name="Kono N."/>
            <person name="Arakawa K."/>
        </authorList>
    </citation>
    <scope>NUCLEOTIDE SEQUENCE [LARGE SCALE GENOMIC DNA]</scope>
</reference>
<organism evidence="1 2">
    <name type="scientific">Caerostris darwini</name>
    <dbReference type="NCBI Taxonomy" id="1538125"/>
    <lineage>
        <taxon>Eukaryota</taxon>
        <taxon>Metazoa</taxon>
        <taxon>Ecdysozoa</taxon>
        <taxon>Arthropoda</taxon>
        <taxon>Chelicerata</taxon>
        <taxon>Arachnida</taxon>
        <taxon>Araneae</taxon>
        <taxon>Araneomorphae</taxon>
        <taxon>Entelegynae</taxon>
        <taxon>Araneoidea</taxon>
        <taxon>Araneidae</taxon>
        <taxon>Caerostris</taxon>
    </lineage>
</organism>
<comment type="caution">
    <text evidence="1">The sequence shown here is derived from an EMBL/GenBank/DDBJ whole genome shotgun (WGS) entry which is preliminary data.</text>
</comment>
<evidence type="ECO:0000313" key="2">
    <source>
        <dbReference type="Proteomes" id="UP001054837"/>
    </source>
</evidence>
<accession>A0AAV4R7Z4</accession>
<name>A0AAV4R7Z4_9ARAC</name>
<dbReference type="EMBL" id="BPLQ01005651">
    <property type="protein sequence ID" value="GIY16218.1"/>
    <property type="molecule type" value="Genomic_DNA"/>
</dbReference>
<dbReference type="Proteomes" id="UP001054837">
    <property type="component" value="Unassembled WGS sequence"/>
</dbReference>